<evidence type="ECO:0000313" key="1">
    <source>
        <dbReference type="EMBL" id="CAF4445343.1"/>
    </source>
</evidence>
<gene>
    <name evidence="1" type="ORF">OXD698_LOCUS54065</name>
</gene>
<sequence>TQQQTQSSPEESIFLICERERGVSLPVTMNIDYDDITFRLSTSTPNEAQLCSTRQTHLLARLSTKTESSCRASSPSLNSYDNDQQKRSSWLNNLNTFTTTTDDTNERMLLYEKYFLLDLIEFVVAFDLIFHLIPTVVVVCI</sequence>
<protein>
    <submittedName>
        <fullName evidence="1">Uncharacterized protein</fullName>
    </submittedName>
</protein>
<evidence type="ECO:0000313" key="2">
    <source>
        <dbReference type="Proteomes" id="UP000663844"/>
    </source>
</evidence>
<proteinExistence type="predicted"/>
<feature type="non-terminal residue" evidence="1">
    <location>
        <position position="1"/>
    </location>
</feature>
<name>A0A820RUX0_9BILA</name>
<dbReference type="AlphaFoldDB" id="A0A820RUX0"/>
<reference evidence="1" key="1">
    <citation type="submission" date="2021-02" db="EMBL/GenBank/DDBJ databases">
        <authorList>
            <person name="Nowell W R."/>
        </authorList>
    </citation>
    <scope>NUCLEOTIDE SEQUENCE</scope>
</reference>
<dbReference type="Proteomes" id="UP000663844">
    <property type="component" value="Unassembled WGS sequence"/>
</dbReference>
<dbReference type="EMBL" id="CAJOAZ010032160">
    <property type="protein sequence ID" value="CAF4445343.1"/>
    <property type="molecule type" value="Genomic_DNA"/>
</dbReference>
<comment type="caution">
    <text evidence="1">The sequence shown here is derived from an EMBL/GenBank/DDBJ whole genome shotgun (WGS) entry which is preliminary data.</text>
</comment>
<accession>A0A820RUX0</accession>
<organism evidence="1 2">
    <name type="scientific">Adineta steineri</name>
    <dbReference type="NCBI Taxonomy" id="433720"/>
    <lineage>
        <taxon>Eukaryota</taxon>
        <taxon>Metazoa</taxon>
        <taxon>Spiralia</taxon>
        <taxon>Gnathifera</taxon>
        <taxon>Rotifera</taxon>
        <taxon>Eurotatoria</taxon>
        <taxon>Bdelloidea</taxon>
        <taxon>Adinetida</taxon>
        <taxon>Adinetidae</taxon>
        <taxon>Adineta</taxon>
    </lineage>
</organism>